<evidence type="ECO:0000256" key="5">
    <source>
        <dbReference type="ARBA" id="ARBA00023012"/>
    </source>
</evidence>
<evidence type="ECO:0000256" key="4">
    <source>
        <dbReference type="ARBA" id="ARBA00022777"/>
    </source>
</evidence>
<evidence type="ECO:0000256" key="2">
    <source>
        <dbReference type="ARBA" id="ARBA00012438"/>
    </source>
</evidence>
<reference evidence="7" key="1">
    <citation type="submission" date="2022-08" db="EMBL/GenBank/DDBJ databases">
        <title>Genomic Encyclopedia of Type Strains, Phase V (KMG-V): Genome sequencing to study the core and pangenomes of soil and plant-associated prokaryotes.</title>
        <authorList>
            <person name="Whitman W."/>
        </authorList>
    </citation>
    <scope>NUCLEOTIDE SEQUENCE</scope>
    <source>
        <strain evidence="7">SP3026</strain>
    </source>
</reference>
<organism evidence="7 8">
    <name type="scientific">Salinibacter ruber</name>
    <dbReference type="NCBI Taxonomy" id="146919"/>
    <lineage>
        <taxon>Bacteria</taxon>
        <taxon>Pseudomonadati</taxon>
        <taxon>Rhodothermota</taxon>
        <taxon>Rhodothermia</taxon>
        <taxon>Rhodothermales</taxon>
        <taxon>Salinibacteraceae</taxon>
        <taxon>Salinibacter</taxon>
    </lineage>
</organism>
<keyword evidence="4 7" id="KW-0418">Kinase</keyword>
<dbReference type="RefSeq" id="WP_341480818.1">
    <property type="nucleotide sequence ID" value="NZ_CALTSK010000019.1"/>
</dbReference>
<proteinExistence type="predicted"/>
<evidence type="ECO:0000313" key="7">
    <source>
        <dbReference type="EMBL" id="MCS4120294.1"/>
    </source>
</evidence>
<comment type="catalytic activity">
    <reaction evidence="1">
        <text>ATP + protein L-histidine = ADP + protein N-phospho-L-histidine.</text>
        <dbReference type="EC" id="2.7.13.3"/>
    </reaction>
</comment>
<dbReference type="Gene3D" id="3.30.565.10">
    <property type="entry name" value="Histidine kinase-like ATPase, C-terminal domain"/>
    <property type="match status" value="1"/>
</dbReference>
<keyword evidence="5" id="KW-0902">Two-component regulatory system</keyword>
<dbReference type="Proteomes" id="UP001155144">
    <property type="component" value="Unassembled WGS sequence"/>
</dbReference>
<dbReference type="InterPro" id="IPR003594">
    <property type="entry name" value="HATPase_dom"/>
</dbReference>
<dbReference type="GO" id="GO:0000160">
    <property type="term" value="P:phosphorelay signal transduction system"/>
    <property type="evidence" value="ECO:0007669"/>
    <property type="project" value="UniProtKB-KW"/>
</dbReference>
<dbReference type="EMBL" id="JANUBL010000001">
    <property type="protein sequence ID" value="MCS4120294.1"/>
    <property type="molecule type" value="Genomic_DNA"/>
</dbReference>
<evidence type="ECO:0000256" key="3">
    <source>
        <dbReference type="ARBA" id="ARBA00022679"/>
    </source>
</evidence>
<evidence type="ECO:0000256" key="1">
    <source>
        <dbReference type="ARBA" id="ARBA00000085"/>
    </source>
</evidence>
<evidence type="ECO:0000313" key="8">
    <source>
        <dbReference type="Proteomes" id="UP001155144"/>
    </source>
</evidence>
<dbReference type="InterPro" id="IPR036890">
    <property type="entry name" value="HATPase_C_sf"/>
</dbReference>
<accession>A0A9X2ZT37</accession>
<evidence type="ECO:0000259" key="6">
    <source>
        <dbReference type="PROSITE" id="PS50109"/>
    </source>
</evidence>
<dbReference type="AlphaFoldDB" id="A0A9X2ZT37"/>
<dbReference type="PANTHER" id="PTHR43711">
    <property type="entry name" value="TWO-COMPONENT HISTIDINE KINASE"/>
    <property type="match status" value="1"/>
</dbReference>
<dbReference type="GO" id="GO:0004673">
    <property type="term" value="F:protein histidine kinase activity"/>
    <property type="evidence" value="ECO:0007669"/>
    <property type="project" value="UniProtKB-EC"/>
</dbReference>
<dbReference type="SUPFAM" id="SSF55874">
    <property type="entry name" value="ATPase domain of HSP90 chaperone/DNA topoisomerase II/histidine kinase"/>
    <property type="match status" value="1"/>
</dbReference>
<gene>
    <name evidence="7" type="ORF">GGP45_000612</name>
</gene>
<dbReference type="PROSITE" id="PS50109">
    <property type="entry name" value="HIS_KIN"/>
    <property type="match status" value="1"/>
</dbReference>
<dbReference type="Pfam" id="PF02518">
    <property type="entry name" value="HATPase_c"/>
    <property type="match status" value="1"/>
</dbReference>
<dbReference type="InterPro" id="IPR050736">
    <property type="entry name" value="Sensor_HK_Regulatory"/>
</dbReference>
<comment type="caution">
    <text evidence="7">The sequence shown here is derived from an EMBL/GenBank/DDBJ whole genome shotgun (WGS) entry which is preliminary data.</text>
</comment>
<protein>
    <recommendedName>
        <fullName evidence="2">histidine kinase</fullName>
        <ecNumber evidence="2">2.7.13.3</ecNumber>
    </recommendedName>
</protein>
<dbReference type="PANTHER" id="PTHR43711:SF26">
    <property type="entry name" value="SENSOR HISTIDINE KINASE RCSC"/>
    <property type="match status" value="1"/>
</dbReference>
<name>A0A9X2ZT37_9BACT</name>
<dbReference type="SMART" id="SM00387">
    <property type="entry name" value="HATPase_c"/>
    <property type="match status" value="1"/>
</dbReference>
<dbReference type="InterPro" id="IPR004358">
    <property type="entry name" value="Sig_transdc_His_kin-like_C"/>
</dbReference>
<dbReference type="PRINTS" id="PR00344">
    <property type="entry name" value="BCTRLSENSOR"/>
</dbReference>
<feature type="domain" description="Histidine kinase" evidence="6">
    <location>
        <begin position="1"/>
        <end position="72"/>
    </location>
</feature>
<sequence>MEDTGIGMDADTVEHVFEPFRQASEGLNREYEGTGLGLAVTKQVIEKMNGDIEVDTEEDAGTCVRLRLPRAASEADAGSSPVDEQ</sequence>
<dbReference type="InterPro" id="IPR005467">
    <property type="entry name" value="His_kinase_dom"/>
</dbReference>
<keyword evidence="3" id="KW-0808">Transferase</keyword>
<dbReference type="EC" id="2.7.13.3" evidence="2"/>